<protein>
    <submittedName>
        <fullName evidence="2">Uncharacterized protein</fullName>
    </submittedName>
</protein>
<feature type="region of interest" description="Disordered" evidence="1">
    <location>
        <begin position="1"/>
        <end position="60"/>
    </location>
</feature>
<organism evidence="2 3">
    <name type="scientific">Heyndrickxia coagulans</name>
    <name type="common">Weizmannia coagulans</name>
    <dbReference type="NCBI Taxonomy" id="1398"/>
    <lineage>
        <taxon>Bacteria</taxon>
        <taxon>Bacillati</taxon>
        <taxon>Bacillota</taxon>
        <taxon>Bacilli</taxon>
        <taxon>Bacillales</taxon>
        <taxon>Bacillaceae</taxon>
        <taxon>Heyndrickxia</taxon>
    </lineage>
</organism>
<evidence type="ECO:0000313" key="3">
    <source>
        <dbReference type="Proteomes" id="UP000032024"/>
    </source>
</evidence>
<dbReference type="Proteomes" id="UP000032024">
    <property type="component" value="Chromosome"/>
</dbReference>
<evidence type="ECO:0000256" key="1">
    <source>
        <dbReference type="SAM" id="MobiDB-lite"/>
    </source>
</evidence>
<sequence>MKTATEKDRPCKSTSSQAGRAGCSQSRNEFGNQSGNHARFSKPQLKRIDHVKAQAAERVK</sequence>
<dbReference type="EMBL" id="CP010525">
    <property type="protein sequence ID" value="AJO23934.1"/>
    <property type="molecule type" value="Genomic_DNA"/>
</dbReference>
<proteinExistence type="predicted"/>
<feature type="compositionally biased region" description="Polar residues" evidence="1">
    <location>
        <begin position="12"/>
        <end position="36"/>
    </location>
</feature>
<accession>A0AAN0T8L5</accession>
<name>A0AAN0T8L5_HEYCO</name>
<feature type="compositionally biased region" description="Basic and acidic residues" evidence="1">
    <location>
        <begin position="1"/>
        <end position="11"/>
    </location>
</feature>
<feature type="compositionally biased region" description="Basic and acidic residues" evidence="1">
    <location>
        <begin position="46"/>
        <end position="60"/>
    </location>
</feature>
<reference evidence="3" key="1">
    <citation type="submission" date="2015-01" db="EMBL/GenBank/DDBJ databases">
        <title>Comparative genome analysis of Bacillus coagulans HM-08, Clostridium butyricum HM-68, Bacillus subtilis HM-66 and Bacillus paralicheniformis BL-09.</title>
        <authorList>
            <person name="Zhang H."/>
        </authorList>
    </citation>
    <scope>NUCLEOTIDE SEQUENCE [LARGE SCALE GENOMIC DNA]</scope>
    <source>
        <strain evidence="3">HM-08</strain>
    </source>
</reference>
<keyword evidence="3" id="KW-1185">Reference proteome</keyword>
<dbReference type="AlphaFoldDB" id="A0AAN0T8L5"/>
<evidence type="ECO:0000313" key="2">
    <source>
        <dbReference type="EMBL" id="AJO23934.1"/>
    </source>
</evidence>
<gene>
    <name evidence="2" type="ORF">SB48_HM08orf05023</name>
</gene>